<evidence type="ECO:0000259" key="1">
    <source>
        <dbReference type="Pfam" id="PF13910"/>
    </source>
</evidence>
<evidence type="ECO:0000313" key="3">
    <source>
        <dbReference type="EMBL" id="CZE48736.1"/>
    </source>
</evidence>
<dbReference type="InterPro" id="IPR055804">
    <property type="entry name" value="DUF7380"/>
</dbReference>
<feature type="domain" description="DUF4209" evidence="1">
    <location>
        <begin position="488"/>
        <end position="577"/>
    </location>
</feature>
<evidence type="ECO:0000313" key="4">
    <source>
        <dbReference type="Proteomes" id="UP000069632"/>
    </source>
</evidence>
<dbReference type="EMBL" id="FIZP01000010">
    <property type="protein sequence ID" value="CZE48736.1"/>
    <property type="molecule type" value="Genomic_DNA"/>
</dbReference>
<sequence length="587" mass="68667">MNKNNIELNLGDFKKSNYMEIIELSSLKTCLFYSLVFAENAQKEEEAGNIKKAKILSLLAKICSVSIKPQSMNDPYSPMFKFKGKRTFLPDDLEIDEIIFLEKIIEECKDYRIQSKIADILWIIKKHRNIKYLEIALSAYKKFDLNTKISIEFAEALKAYERAIYLTLKVKKPIDDLLELVVESFEKLEFDKTANCKRMSSLLILFGKYITKEIFYKIVNKLEKFALIFIENQDFSIANDYLMSAREWYHKFQHDDEDKEHELTVKIIQNLENLGDSKLYNLTASHFYNRAIWECHSIPAKYKGKFCIQNKLNNLYLKYTQSNQLGIAESSRIYSNIDISELIENNINKIKNKSINEAILALGTVVSLLNYNKIKLQFNKAKYMFPLCSTIIQKYYFNDGRMIASKEPFDAYIASEYKIHFELMVEGCIIPALEQFLIEHRVNREYLLDICKNSSIVLPNRVNIWTEGLYFGFEGEFFTSVHILIPQIEHLIRTFLKQNYVKTTILDEHGIESEKSINSLLKEEKLIELIGINLVEELKMLLINQIPYNLRNDISHGLVDDDTNNAGFIYLWWLCLRLVVVNSVWST</sequence>
<dbReference type="InterPro" id="IPR025209">
    <property type="entry name" value="DUF4209"/>
</dbReference>
<dbReference type="Proteomes" id="UP000069632">
    <property type="component" value="Unassembled WGS sequence"/>
</dbReference>
<dbReference type="AlphaFoldDB" id="A0A128EIV7"/>
<protein>
    <submittedName>
        <fullName evidence="3">Uncharacterized protein</fullName>
    </submittedName>
</protein>
<evidence type="ECO:0000259" key="2">
    <source>
        <dbReference type="Pfam" id="PF24098"/>
    </source>
</evidence>
<organism evidence="3 4">
    <name type="scientific">Campylobacter geochelonis</name>
    <dbReference type="NCBI Taxonomy" id="1780362"/>
    <lineage>
        <taxon>Bacteria</taxon>
        <taxon>Pseudomonadati</taxon>
        <taxon>Campylobacterota</taxon>
        <taxon>Epsilonproteobacteria</taxon>
        <taxon>Campylobacterales</taxon>
        <taxon>Campylobacteraceae</taxon>
        <taxon>Campylobacter</taxon>
    </lineage>
</organism>
<proteinExistence type="predicted"/>
<dbReference type="Pfam" id="PF24098">
    <property type="entry name" value="DUF7380"/>
    <property type="match status" value="1"/>
</dbReference>
<dbReference type="OrthoDB" id="5519791at2"/>
<accession>A0A128EIV7</accession>
<feature type="domain" description="DUF7380" evidence="2">
    <location>
        <begin position="4"/>
        <end position="174"/>
    </location>
</feature>
<name>A0A128EIV7_9BACT</name>
<dbReference type="Pfam" id="PF13910">
    <property type="entry name" value="DUF4209"/>
    <property type="match status" value="1"/>
</dbReference>
<gene>
    <name evidence="3" type="ORF">ERS672216_01574</name>
</gene>
<reference evidence="3 4" key="1">
    <citation type="submission" date="2016-02" db="EMBL/GenBank/DDBJ databases">
        <authorList>
            <consortium name="Pathogen Informatics"/>
        </authorList>
    </citation>
    <scope>NUCLEOTIDE SEQUENCE [LARGE SCALE GENOMIC DNA]</scope>
    <source>
        <strain evidence="3 4">RC20</strain>
    </source>
</reference>
<keyword evidence="4" id="KW-1185">Reference proteome</keyword>
<dbReference type="RefSeq" id="WP_075540440.1">
    <property type="nucleotide sequence ID" value="NZ_CP053844.1"/>
</dbReference>